<comment type="caution">
    <text evidence="2">The sequence shown here is derived from an EMBL/GenBank/DDBJ whole genome shotgun (WGS) entry which is preliminary data.</text>
</comment>
<sequence>EDGRSARRLCFKKVLVVPDDIDHIDKHLIGKNVVYAFKEEVSDECFKKLTLEVVSHAKGIPLALKVFGSFFYKRDIAEWRSAIKIILIQIFLKCSK</sequence>
<gene>
    <name evidence="2" type="ORF">H5410_027970</name>
</gene>
<name>A0A9J5Z632_SOLCO</name>
<feature type="non-terminal residue" evidence="2">
    <location>
        <position position="1"/>
    </location>
</feature>
<evidence type="ECO:0000313" key="3">
    <source>
        <dbReference type="Proteomes" id="UP000824120"/>
    </source>
</evidence>
<accession>A0A9J5Z632</accession>
<dbReference type="GO" id="GO:0006952">
    <property type="term" value="P:defense response"/>
    <property type="evidence" value="ECO:0007669"/>
    <property type="project" value="InterPro"/>
</dbReference>
<protein>
    <submittedName>
        <fullName evidence="2">Uncharacterized protein</fullName>
    </submittedName>
</protein>
<reference evidence="2 3" key="1">
    <citation type="submission" date="2020-09" db="EMBL/GenBank/DDBJ databases">
        <title>De no assembly of potato wild relative species, Solanum commersonii.</title>
        <authorList>
            <person name="Cho K."/>
        </authorList>
    </citation>
    <scope>NUCLEOTIDE SEQUENCE [LARGE SCALE GENOMIC DNA]</scope>
    <source>
        <strain evidence="2">LZ3.2</strain>
        <tissue evidence="2">Leaf</tissue>
    </source>
</reference>
<dbReference type="InterPro" id="IPR042197">
    <property type="entry name" value="Apaf_helical"/>
</dbReference>
<dbReference type="PANTHER" id="PTHR11017:SF569">
    <property type="entry name" value="DISEASE RESISTANCE PROTEIN"/>
    <property type="match status" value="1"/>
</dbReference>
<keyword evidence="3" id="KW-1185">Reference proteome</keyword>
<dbReference type="EMBL" id="JACXVP010000005">
    <property type="protein sequence ID" value="KAG5606478.1"/>
    <property type="molecule type" value="Genomic_DNA"/>
</dbReference>
<dbReference type="OrthoDB" id="1095810at2759"/>
<dbReference type="GO" id="GO:0005524">
    <property type="term" value="F:ATP binding"/>
    <property type="evidence" value="ECO:0007669"/>
    <property type="project" value="UniProtKB-KW"/>
</dbReference>
<dbReference type="AlphaFoldDB" id="A0A9J5Z632"/>
<keyword evidence="1" id="KW-0433">Leucine-rich repeat</keyword>
<dbReference type="InterPro" id="IPR044974">
    <property type="entry name" value="Disease_R_plants"/>
</dbReference>
<dbReference type="SUPFAM" id="SSF52540">
    <property type="entry name" value="P-loop containing nucleoside triphosphate hydrolases"/>
    <property type="match status" value="1"/>
</dbReference>
<evidence type="ECO:0000256" key="1">
    <source>
        <dbReference type="ARBA" id="ARBA00022614"/>
    </source>
</evidence>
<dbReference type="InterPro" id="IPR027417">
    <property type="entry name" value="P-loop_NTPase"/>
</dbReference>
<evidence type="ECO:0000313" key="2">
    <source>
        <dbReference type="EMBL" id="KAG5606478.1"/>
    </source>
</evidence>
<dbReference type="Proteomes" id="UP000824120">
    <property type="component" value="Chromosome 5"/>
</dbReference>
<organism evidence="2 3">
    <name type="scientific">Solanum commersonii</name>
    <name type="common">Commerson's wild potato</name>
    <name type="synonym">Commerson's nightshade</name>
    <dbReference type="NCBI Taxonomy" id="4109"/>
    <lineage>
        <taxon>Eukaryota</taxon>
        <taxon>Viridiplantae</taxon>
        <taxon>Streptophyta</taxon>
        <taxon>Embryophyta</taxon>
        <taxon>Tracheophyta</taxon>
        <taxon>Spermatophyta</taxon>
        <taxon>Magnoliopsida</taxon>
        <taxon>eudicotyledons</taxon>
        <taxon>Gunneridae</taxon>
        <taxon>Pentapetalae</taxon>
        <taxon>asterids</taxon>
        <taxon>lamiids</taxon>
        <taxon>Solanales</taxon>
        <taxon>Solanaceae</taxon>
        <taxon>Solanoideae</taxon>
        <taxon>Solaneae</taxon>
        <taxon>Solanum</taxon>
    </lineage>
</organism>
<proteinExistence type="predicted"/>
<dbReference type="Gene3D" id="1.10.8.430">
    <property type="entry name" value="Helical domain of apoptotic protease-activating factors"/>
    <property type="match status" value="1"/>
</dbReference>
<dbReference type="PANTHER" id="PTHR11017">
    <property type="entry name" value="LEUCINE-RICH REPEAT-CONTAINING PROTEIN"/>
    <property type="match status" value="1"/>
</dbReference>